<evidence type="ECO:0000313" key="19">
    <source>
        <dbReference type="EMBL" id="KAG7085336.1"/>
    </source>
</evidence>
<proteinExistence type="inferred from homology"/>
<keyword evidence="3" id="KW-1003">Cell membrane</keyword>
<dbReference type="EMBL" id="CM032191">
    <property type="protein sequence ID" value="KAG7085336.1"/>
    <property type="molecule type" value="Genomic_DNA"/>
</dbReference>
<comment type="catalytic activity">
    <reaction evidence="12">
        <text>Successive hydrolysis of beta-D-glucose units from the non-reducing ends of (1-&gt;3)-beta-D-glucans, releasing alpha-glucose.</text>
        <dbReference type="EC" id="3.2.1.58"/>
    </reaction>
</comment>
<evidence type="ECO:0000256" key="13">
    <source>
        <dbReference type="ARBA" id="ARBA00037126"/>
    </source>
</evidence>
<evidence type="ECO:0000256" key="7">
    <source>
        <dbReference type="ARBA" id="ARBA00022989"/>
    </source>
</evidence>
<evidence type="ECO:0000256" key="14">
    <source>
        <dbReference type="ARBA" id="ARBA00038929"/>
    </source>
</evidence>
<comment type="caution">
    <text evidence="19">The sequence shown here is derived from an EMBL/GenBank/DDBJ whole genome shotgun (WGS) entry which is preliminary data.</text>
</comment>
<dbReference type="Proteomes" id="UP001049176">
    <property type="component" value="Chromosome 11"/>
</dbReference>
<dbReference type="PANTHER" id="PTHR31297:SF34">
    <property type="entry name" value="GLUCAN 1,3-BETA-GLUCOSIDASE 2"/>
    <property type="match status" value="1"/>
</dbReference>
<gene>
    <name evidence="19" type="ORF">E1B28_002902</name>
</gene>
<evidence type="ECO:0000256" key="11">
    <source>
        <dbReference type="ARBA" id="ARBA00023316"/>
    </source>
</evidence>
<evidence type="ECO:0000256" key="10">
    <source>
        <dbReference type="ARBA" id="ARBA00023295"/>
    </source>
</evidence>
<keyword evidence="7 17" id="KW-1133">Transmembrane helix</keyword>
<dbReference type="GO" id="GO:0005576">
    <property type="term" value="C:extracellular region"/>
    <property type="evidence" value="ECO:0007669"/>
    <property type="project" value="TreeGrafter"/>
</dbReference>
<evidence type="ECO:0000256" key="6">
    <source>
        <dbReference type="ARBA" id="ARBA00022968"/>
    </source>
</evidence>
<comment type="subcellular location">
    <subcellularLocation>
        <location evidence="1">Cell membrane</location>
        <topology evidence="1">Single-pass type II membrane protein</topology>
    </subcellularLocation>
</comment>
<keyword evidence="5" id="KW-0378">Hydrolase</keyword>
<protein>
    <recommendedName>
        <fullName evidence="14">glucan 1,3-beta-glucosidase</fullName>
        <ecNumber evidence="14">3.2.1.58</ecNumber>
    </recommendedName>
    <alternativeName>
        <fullName evidence="15">Exo-1,3-beta-glucanase D</fullName>
    </alternativeName>
</protein>
<evidence type="ECO:0000256" key="2">
    <source>
        <dbReference type="ARBA" id="ARBA00005641"/>
    </source>
</evidence>
<comment type="similarity">
    <text evidence="2">Belongs to the glycosyl hydrolase 5 (cellulase A) family.</text>
</comment>
<dbReference type="InterPro" id="IPR001547">
    <property type="entry name" value="Glyco_hydro_5"/>
</dbReference>
<feature type="domain" description="Glycoside hydrolase family 5" evidence="18">
    <location>
        <begin position="276"/>
        <end position="473"/>
    </location>
</feature>
<evidence type="ECO:0000256" key="16">
    <source>
        <dbReference type="SAM" id="MobiDB-lite"/>
    </source>
</evidence>
<accession>A0A9P7ULL0</accession>
<keyword evidence="4 17" id="KW-0812">Transmembrane</keyword>
<evidence type="ECO:0000313" key="20">
    <source>
        <dbReference type="Proteomes" id="UP001049176"/>
    </source>
</evidence>
<name>A0A9P7ULL0_9AGAR</name>
<feature type="region of interest" description="Disordered" evidence="16">
    <location>
        <begin position="1"/>
        <end position="28"/>
    </location>
</feature>
<evidence type="ECO:0000256" key="9">
    <source>
        <dbReference type="ARBA" id="ARBA00023180"/>
    </source>
</evidence>
<evidence type="ECO:0000256" key="5">
    <source>
        <dbReference type="ARBA" id="ARBA00022801"/>
    </source>
</evidence>
<evidence type="ECO:0000256" key="1">
    <source>
        <dbReference type="ARBA" id="ARBA00004401"/>
    </source>
</evidence>
<organism evidence="19 20">
    <name type="scientific">Marasmius oreades</name>
    <name type="common">fairy-ring Marasmius</name>
    <dbReference type="NCBI Taxonomy" id="181124"/>
    <lineage>
        <taxon>Eukaryota</taxon>
        <taxon>Fungi</taxon>
        <taxon>Dikarya</taxon>
        <taxon>Basidiomycota</taxon>
        <taxon>Agaricomycotina</taxon>
        <taxon>Agaricomycetes</taxon>
        <taxon>Agaricomycetidae</taxon>
        <taxon>Agaricales</taxon>
        <taxon>Marasmiineae</taxon>
        <taxon>Marasmiaceae</taxon>
        <taxon>Marasmius</taxon>
    </lineage>
</organism>
<evidence type="ECO:0000256" key="8">
    <source>
        <dbReference type="ARBA" id="ARBA00023136"/>
    </source>
</evidence>
<sequence>MSHPNGPYGHYPHNPYNTNNNDYSHNTPYDETPQPFMAARGPLYHHPSYSASQQSLHTYQASEYASSVYALNTTNPTDNYHDDPSTHGAAAGGGMPMSPLGSSRNLEEEKRAIYESPRAKSNKRKYLISALALLIVVLAIAGFCVYWFVFRNKSSSGSGSPAGQQGKGKSLAVFGGNGSKVLLEDGTEYTYTNPHGGWWYYDVNDPFNNGAKAQSWSPALNETFNYGVDKIRGVNLGGWLTIEPFITPALFEAYQTSTPHPVDEWTLHTVMAADTANGGLDQIEKHYQTFITEKDFAEIAAAGLNYVRLAVPYWAIEVRSGEPFLPKVAWKYFIKAVGWARKYGIRINLDLHAVPGSQNGWNHSGRLGEASFLHGPMGYANAQRTLDYIRILAEFAAQPQYKDVITIFGIINEPRCDFTGKDQLAGFYAQAYQIVRDAGGPWVSIHDCMMGKDAWATFMPDADRLTLDTHPYMAFGNQDSDGWGKKISTPCQWGTEFNKSQGVFGLNNAGEWSLGINDCGLFLNGVDEGVRYEGRYVPDPSFKRVGSCDQWTDYESYTDATKKEILSFVLANMDALQNYFFWTWKIGPSLASGKIETPAWSYQLGLQNGWMPQDPRVAMGACGNTSPWIGPLKVGSGNVDLAAYPWPPVSIQDAGSPKTLPAYTATGTLVTLQGGTLTVKGVKPTKDADLGDGWNNGKDTTGMAVENPNCNYLDAWIGTKAPAPVPLCGGGGGAPAAPATTVKAAGTGTGTVKVAGAAATGTTAKGGVAGSKITPVAGDDDDDDELVRRGVVPRPTITLAP</sequence>
<dbReference type="KEGG" id="more:E1B28_002902"/>
<evidence type="ECO:0000259" key="18">
    <source>
        <dbReference type="Pfam" id="PF00150"/>
    </source>
</evidence>
<dbReference type="RefSeq" id="XP_043001807.1">
    <property type="nucleotide sequence ID" value="XM_043159853.1"/>
</dbReference>
<feature type="transmembrane region" description="Helical" evidence="17">
    <location>
        <begin position="126"/>
        <end position="149"/>
    </location>
</feature>
<dbReference type="OrthoDB" id="62120at2759"/>
<dbReference type="InterPro" id="IPR017853">
    <property type="entry name" value="GH"/>
</dbReference>
<dbReference type="GO" id="GO:0009251">
    <property type="term" value="P:glucan catabolic process"/>
    <property type="evidence" value="ECO:0007669"/>
    <property type="project" value="TreeGrafter"/>
</dbReference>
<reference evidence="19" key="1">
    <citation type="journal article" date="2021" name="Genome Biol. Evol.">
        <title>The assembled and annotated genome of the fairy-ring fungus Marasmius oreades.</title>
        <authorList>
            <person name="Hiltunen M."/>
            <person name="Ament-Velasquez S.L."/>
            <person name="Johannesson H."/>
        </authorList>
    </citation>
    <scope>NUCLEOTIDE SEQUENCE</scope>
    <source>
        <strain evidence="19">03SP1</strain>
    </source>
</reference>
<dbReference type="PANTHER" id="PTHR31297">
    <property type="entry name" value="GLUCAN ENDO-1,6-BETA-GLUCOSIDASE B"/>
    <property type="match status" value="1"/>
</dbReference>
<evidence type="ECO:0000256" key="12">
    <source>
        <dbReference type="ARBA" id="ARBA00036824"/>
    </source>
</evidence>
<dbReference type="GO" id="GO:0004338">
    <property type="term" value="F:glucan exo-1,3-beta-glucosidase activity"/>
    <property type="evidence" value="ECO:0007669"/>
    <property type="project" value="UniProtKB-EC"/>
</dbReference>
<dbReference type="Pfam" id="PF00150">
    <property type="entry name" value="Cellulase"/>
    <property type="match status" value="1"/>
</dbReference>
<dbReference type="FunFam" id="3.20.20.80:FF:000033">
    <property type="entry name" value="Glucan 1,3-beta-glucosidase A"/>
    <property type="match status" value="1"/>
</dbReference>
<evidence type="ECO:0000256" key="17">
    <source>
        <dbReference type="SAM" id="Phobius"/>
    </source>
</evidence>
<dbReference type="GO" id="GO:0005886">
    <property type="term" value="C:plasma membrane"/>
    <property type="evidence" value="ECO:0007669"/>
    <property type="project" value="UniProtKB-SubCell"/>
</dbReference>
<comment type="function">
    <text evidence="13">Glucosidase involved in the degradation of cellulosic biomass. Active on lichenan.</text>
</comment>
<keyword evidence="11" id="KW-0961">Cell wall biogenesis/degradation</keyword>
<dbReference type="GeneID" id="66071978"/>
<dbReference type="AlphaFoldDB" id="A0A9P7ULL0"/>
<keyword evidence="20" id="KW-1185">Reference proteome</keyword>
<keyword evidence="8 17" id="KW-0472">Membrane</keyword>
<keyword evidence="9" id="KW-0325">Glycoprotein</keyword>
<keyword evidence="10" id="KW-0326">Glycosidase</keyword>
<feature type="region of interest" description="Disordered" evidence="16">
    <location>
        <begin position="83"/>
        <end position="106"/>
    </location>
</feature>
<dbReference type="Gene3D" id="3.20.20.80">
    <property type="entry name" value="Glycosidases"/>
    <property type="match status" value="1"/>
</dbReference>
<dbReference type="InterPro" id="IPR050386">
    <property type="entry name" value="Glycosyl_hydrolase_5"/>
</dbReference>
<dbReference type="GO" id="GO:0071555">
    <property type="term" value="P:cell wall organization"/>
    <property type="evidence" value="ECO:0007669"/>
    <property type="project" value="UniProtKB-KW"/>
</dbReference>
<evidence type="ECO:0000256" key="3">
    <source>
        <dbReference type="ARBA" id="ARBA00022475"/>
    </source>
</evidence>
<dbReference type="SUPFAM" id="SSF51445">
    <property type="entry name" value="(Trans)glycosidases"/>
    <property type="match status" value="1"/>
</dbReference>
<keyword evidence="6" id="KW-0735">Signal-anchor</keyword>
<feature type="region of interest" description="Disordered" evidence="16">
    <location>
        <begin position="767"/>
        <end position="786"/>
    </location>
</feature>
<evidence type="ECO:0000256" key="4">
    <source>
        <dbReference type="ARBA" id="ARBA00022692"/>
    </source>
</evidence>
<evidence type="ECO:0000256" key="15">
    <source>
        <dbReference type="ARBA" id="ARBA00041260"/>
    </source>
</evidence>
<dbReference type="EC" id="3.2.1.58" evidence="14"/>
<feature type="compositionally biased region" description="Low complexity" evidence="16">
    <location>
        <begin position="1"/>
        <end position="27"/>
    </location>
</feature>
<dbReference type="GO" id="GO:0009986">
    <property type="term" value="C:cell surface"/>
    <property type="evidence" value="ECO:0007669"/>
    <property type="project" value="TreeGrafter"/>
</dbReference>